<keyword evidence="3" id="KW-1185">Reference proteome</keyword>
<feature type="compositionally biased region" description="Polar residues" evidence="1">
    <location>
        <begin position="1"/>
        <end position="19"/>
    </location>
</feature>
<dbReference type="PANTHER" id="PTHR34940">
    <property type="entry name" value="PHOTOSYSTEM II 5 KDA PROTEIN, CHLOROPLASTIC"/>
    <property type="match status" value="1"/>
</dbReference>
<dbReference type="GeneID" id="109217754"/>
<name>A0A1J6KHN3_NICAT</name>
<dbReference type="PANTHER" id="PTHR34940:SF3">
    <property type="entry name" value="PHOTOSYSTEM II 5 KDA PROTEIN, CHLOROPLASTIC-LIKE"/>
    <property type="match status" value="1"/>
</dbReference>
<dbReference type="EMBL" id="MJEQ01003749">
    <property type="protein sequence ID" value="OIT22323.1"/>
    <property type="molecule type" value="Genomic_DNA"/>
</dbReference>
<dbReference type="Gramene" id="OIT22323">
    <property type="protein sequence ID" value="OIT22323"/>
    <property type="gene ID" value="A4A49_32417"/>
</dbReference>
<dbReference type="KEGG" id="nau:109217754"/>
<dbReference type="OMA" id="QMSGERK"/>
<sequence>MASLPSSSSFLGNLATTISNPPPATTRGKIVMVKTSKVEKIEINRKEENSSGRRELAFALLASAAASSFARIAMAEEEPKRGTQEAKKKYAPICVTMPTARICHK</sequence>
<feature type="region of interest" description="Disordered" evidence="1">
    <location>
        <begin position="1"/>
        <end position="26"/>
    </location>
</feature>
<gene>
    <name evidence="2" type="primary">PSBT_0</name>
    <name evidence="2" type="ORF">A4A49_32417</name>
</gene>
<evidence type="ECO:0000313" key="3">
    <source>
        <dbReference type="Proteomes" id="UP000187609"/>
    </source>
</evidence>
<dbReference type="OrthoDB" id="686716at2759"/>
<evidence type="ECO:0000256" key="1">
    <source>
        <dbReference type="SAM" id="MobiDB-lite"/>
    </source>
</evidence>
<evidence type="ECO:0000313" key="2">
    <source>
        <dbReference type="EMBL" id="OIT22323.1"/>
    </source>
</evidence>
<accession>A0A1J6KHN3</accession>
<dbReference type="AlphaFoldDB" id="A0A1J6KHN3"/>
<dbReference type="Proteomes" id="UP000187609">
    <property type="component" value="Unassembled WGS sequence"/>
</dbReference>
<proteinExistence type="predicted"/>
<dbReference type="InterPro" id="IPR040296">
    <property type="entry name" value="PSBT"/>
</dbReference>
<comment type="caution">
    <text evidence="2">The sequence shown here is derived from an EMBL/GenBank/DDBJ whole genome shotgun (WGS) entry which is preliminary data.</text>
</comment>
<reference evidence="2" key="1">
    <citation type="submission" date="2016-11" db="EMBL/GenBank/DDBJ databases">
        <title>The genome of Nicotiana attenuata.</title>
        <authorList>
            <person name="Xu S."/>
            <person name="Brockmoeller T."/>
            <person name="Gaquerel E."/>
            <person name="Navarro A."/>
            <person name="Kuhl H."/>
            <person name="Gase K."/>
            <person name="Ling Z."/>
            <person name="Zhou W."/>
            <person name="Kreitzer C."/>
            <person name="Stanke M."/>
            <person name="Tang H."/>
            <person name="Lyons E."/>
            <person name="Pandey P."/>
            <person name="Pandey S.P."/>
            <person name="Timmermann B."/>
            <person name="Baldwin I.T."/>
        </authorList>
    </citation>
    <scope>NUCLEOTIDE SEQUENCE [LARGE SCALE GENOMIC DNA]</scope>
    <source>
        <strain evidence="2">UT</strain>
    </source>
</reference>
<organism evidence="2 3">
    <name type="scientific">Nicotiana attenuata</name>
    <name type="common">Coyote tobacco</name>
    <dbReference type="NCBI Taxonomy" id="49451"/>
    <lineage>
        <taxon>Eukaryota</taxon>
        <taxon>Viridiplantae</taxon>
        <taxon>Streptophyta</taxon>
        <taxon>Embryophyta</taxon>
        <taxon>Tracheophyta</taxon>
        <taxon>Spermatophyta</taxon>
        <taxon>Magnoliopsida</taxon>
        <taxon>eudicotyledons</taxon>
        <taxon>Gunneridae</taxon>
        <taxon>Pentapetalae</taxon>
        <taxon>asterids</taxon>
        <taxon>lamiids</taxon>
        <taxon>Solanales</taxon>
        <taxon>Solanaceae</taxon>
        <taxon>Nicotianoideae</taxon>
        <taxon>Nicotianeae</taxon>
        <taxon>Nicotiana</taxon>
    </lineage>
</organism>
<dbReference type="SMR" id="A0A1J6KHN3"/>
<protein>
    <submittedName>
        <fullName evidence="2">Photosystem ii 5 kDa protein, chloroplastic</fullName>
    </submittedName>
</protein>
<dbReference type="STRING" id="49451.A0A1J6KHN3"/>